<keyword evidence="3" id="KW-0233">DNA recombination</keyword>
<dbReference type="InterPro" id="IPR032874">
    <property type="entry name" value="DDE_dom"/>
</dbReference>
<feature type="domain" description="DDE" evidence="4">
    <location>
        <begin position="74"/>
        <end position="100"/>
    </location>
</feature>
<protein>
    <submittedName>
        <fullName evidence="5">IS6 family transposase</fullName>
    </submittedName>
</protein>
<dbReference type="NCBIfam" id="NF033587">
    <property type="entry name" value="transpos_IS6"/>
    <property type="match status" value="1"/>
</dbReference>
<dbReference type="PANTHER" id="PTHR35528">
    <property type="entry name" value="BLL1675 PROTEIN"/>
    <property type="match status" value="1"/>
</dbReference>
<dbReference type="Proteomes" id="UP000597444">
    <property type="component" value="Unassembled WGS sequence"/>
</dbReference>
<evidence type="ECO:0000256" key="3">
    <source>
        <dbReference type="ARBA" id="ARBA00023172"/>
    </source>
</evidence>
<gene>
    <name evidence="5" type="ORF">KSF_102390</name>
</gene>
<dbReference type="InterPro" id="IPR052183">
    <property type="entry name" value="IS_Transposase"/>
</dbReference>
<evidence type="ECO:0000256" key="2">
    <source>
        <dbReference type="ARBA" id="ARBA00023125"/>
    </source>
</evidence>
<dbReference type="EMBL" id="BNJK01000002">
    <property type="protein sequence ID" value="GHP00192.1"/>
    <property type="molecule type" value="Genomic_DNA"/>
</dbReference>
<keyword evidence="2" id="KW-0238">DNA-binding</keyword>
<dbReference type="GO" id="GO:0032196">
    <property type="term" value="P:transposition"/>
    <property type="evidence" value="ECO:0007669"/>
    <property type="project" value="UniProtKB-KW"/>
</dbReference>
<reference evidence="5" key="1">
    <citation type="submission" date="2020-10" db="EMBL/GenBank/DDBJ databases">
        <title>Taxonomic study of unclassified bacteria belonging to the class Ktedonobacteria.</title>
        <authorList>
            <person name="Yabe S."/>
            <person name="Wang C.M."/>
            <person name="Zheng Y."/>
            <person name="Sakai Y."/>
            <person name="Cavaletti L."/>
            <person name="Monciardini P."/>
            <person name="Donadio S."/>
        </authorList>
    </citation>
    <scope>NUCLEOTIDE SEQUENCE</scope>
    <source>
        <strain evidence="5">ID150040</strain>
    </source>
</reference>
<evidence type="ECO:0000313" key="5">
    <source>
        <dbReference type="EMBL" id="GHP00192.1"/>
    </source>
</evidence>
<proteinExistence type="predicted"/>
<keyword evidence="6" id="KW-1185">Reference proteome</keyword>
<dbReference type="GO" id="GO:0003677">
    <property type="term" value="F:DNA binding"/>
    <property type="evidence" value="ECO:0007669"/>
    <property type="project" value="UniProtKB-KW"/>
</dbReference>
<comment type="caution">
    <text evidence="5">The sequence shown here is derived from an EMBL/GenBank/DDBJ whole genome shotgun (WGS) entry which is preliminary data.</text>
</comment>
<evidence type="ECO:0000313" key="6">
    <source>
        <dbReference type="Proteomes" id="UP000597444"/>
    </source>
</evidence>
<accession>A0A8J3J3R4</accession>
<dbReference type="InterPro" id="IPR047930">
    <property type="entry name" value="Transpos_IS6"/>
</dbReference>
<dbReference type="Pfam" id="PF13610">
    <property type="entry name" value="DDE_Tnp_IS240"/>
    <property type="match status" value="1"/>
</dbReference>
<evidence type="ECO:0000256" key="1">
    <source>
        <dbReference type="ARBA" id="ARBA00022578"/>
    </source>
</evidence>
<dbReference type="GO" id="GO:0006310">
    <property type="term" value="P:DNA recombination"/>
    <property type="evidence" value="ECO:0007669"/>
    <property type="project" value="UniProtKB-KW"/>
</dbReference>
<dbReference type="AlphaFoldDB" id="A0A8J3J3R4"/>
<keyword evidence="1" id="KW-0815">Transposition</keyword>
<sequence>MIEQNLFKWRHFQVDIILLCVRWYLRYTLSYRDLEEIMLERGLHVDHSTIYRWVQQYAPELEKRCRPYLKPTTDSWRVDETYVKIKKEWMYLYRAVDSEERPSTFG</sequence>
<name>A0A8J3J3R4_9CHLR</name>
<organism evidence="5 6">
    <name type="scientific">Reticulibacter mediterranei</name>
    <dbReference type="NCBI Taxonomy" id="2778369"/>
    <lineage>
        <taxon>Bacteria</taxon>
        <taxon>Bacillati</taxon>
        <taxon>Chloroflexota</taxon>
        <taxon>Ktedonobacteria</taxon>
        <taxon>Ktedonobacterales</taxon>
        <taxon>Reticulibacteraceae</taxon>
        <taxon>Reticulibacter</taxon>
    </lineage>
</organism>
<evidence type="ECO:0000259" key="4">
    <source>
        <dbReference type="Pfam" id="PF13610"/>
    </source>
</evidence>
<dbReference type="PANTHER" id="PTHR35528:SF3">
    <property type="entry name" value="BLL1675 PROTEIN"/>
    <property type="match status" value="1"/>
</dbReference>